<dbReference type="Gene3D" id="3.90.550.10">
    <property type="entry name" value="Spore Coat Polysaccharide Biosynthesis Protein SpsA, Chain A"/>
    <property type="match status" value="1"/>
</dbReference>
<reference evidence="4" key="1">
    <citation type="submission" date="2016-06" db="EMBL/GenBank/DDBJ databases">
        <authorList>
            <person name="Varghese N."/>
            <person name="Submissions Spin"/>
        </authorList>
    </citation>
    <scope>NUCLEOTIDE SEQUENCE [LARGE SCALE GENOMIC DNA]</scope>
    <source>
        <strain evidence="4">DSM 43903</strain>
    </source>
</reference>
<dbReference type="SUPFAM" id="SSF53448">
    <property type="entry name" value="Nucleotide-diphospho-sugar transferases"/>
    <property type="match status" value="1"/>
</dbReference>
<evidence type="ECO:0000313" key="3">
    <source>
        <dbReference type="EMBL" id="SCL66443.1"/>
    </source>
</evidence>
<feature type="domain" description="Glycosyltransferase 2-like" evidence="2">
    <location>
        <begin position="11"/>
        <end position="127"/>
    </location>
</feature>
<name>A0A1C6VJF2_9ACTN</name>
<dbReference type="Pfam" id="PF00535">
    <property type="entry name" value="Glycos_transf_2"/>
    <property type="match status" value="1"/>
</dbReference>
<dbReference type="InterPro" id="IPR001173">
    <property type="entry name" value="Glyco_trans_2-like"/>
</dbReference>
<dbReference type="OrthoDB" id="4120491at2"/>
<dbReference type="STRING" id="47855.GA0070606_4327"/>
<protein>
    <submittedName>
        <fullName evidence="3">Glycosyltransferase, GT2 family</fullName>
    </submittedName>
</protein>
<dbReference type="AlphaFoldDB" id="A0A1C6VJF2"/>
<feature type="compositionally biased region" description="Low complexity" evidence="1">
    <location>
        <begin position="446"/>
        <end position="461"/>
    </location>
</feature>
<feature type="region of interest" description="Disordered" evidence="1">
    <location>
        <begin position="446"/>
        <end position="469"/>
    </location>
</feature>
<dbReference type="PANTHER" id="PTHR43685">
    <property type="entry name" value="GLYCOSYLTRANSFERASE"/>
    <property type="match status" value="1"/>
</dbReference>
<dbReference type="PANTHER" id="PTHR43685:SF3">
    <property type="entry name" value="SLR2126 PROTEIN"/>
    <property type="match status" value="1"/>
</dbReference>
<keyword evidence="3" id="KW-0808">Transferase</keyword>
<dbReference type="Proteomes" id="UP000199001">
    <property type="component" value="Unassembled WGS sequence"/>
</dbReference>
<gene>
    <name evidence="3" type="ORF">GA0070606_4327</name>
</gene>
<sequence length="469" mass="50319">MSLPTNRPALSVVMPSYQDPQCLALTLQALTRQTLPPERFEVIVVRDGGSSDGYAEALAEGAGLRLRVVELAGRKGRSAARNAGARCASAPLLVFLDADSWAVPDLLERHLAWHGTPGNAAVLIGRRDEIGLADLPAVLAGEADGIARVFPHGGDLRFGTGLPADDNDWLRVGWVVAYTHNVSLPSEVFARVGGYREAFGLSYGVEDVELFYRVDRSLPDGVNFGYDDEARVVHLPHHKNITRNWMEMKANFQQAARTYPCLEWEFLTAVMGYEAIRRILHYRALIEECVQRSACAIGPAAARLAGRMRGPRVLWIGTGRAEAGLPAAALTYDYAAPTGPTNLHLLGVAPPMPPGSLDAVVSVDFWRYLLWPELCQFISASLALAGEVHLVATADATPGMCAADPATLDYLRQAQAAEYAAELRAVEGLGHVLTLRSRQPVAGAARRVPAQAAARRPAALASGGSPTPG</sequence>
<keyword evidence="4" id="KW-1185">Reference proteome</keyword>
<dbReference type="RefSeq" id="WP_091103416.1">
    <property type="nucleotide sequence ID" value="NZ_FMHZ01000002.1"/>
</dbReference>
<dbReference type="InterPro" id="IPR050834">
    <property type="entry name" value="Glycosyltransf_2"/>
</dbReference>
<organism evidence="3 4">
    <name type="scientific">Micromonospora citrea</name>
    <dbReference type="NCBI Taxonomy" id="47855"/>
    <lineage>
        <taxon>Bacteria</taxon>
        <taxon>Bacillati</taxon>
        <taxon>Actinomycetota</taxon>
        <taxon>Actinomycetes</taxon>
        <taxon>Micromonosporales</taxon>
        <taxon>Micromonosporaceae</taxon>
        <taxon>Micromonospora</taxon>
    </lineage>
</organism>
<dbReference type="GO" id="GO:0016740">
    <property type="term" value="F:transferase activity"/>
    <property type="evidence" value="ECO:0007669"/>
    <property type="project" value="UniProtKB-KW"/>
</dbReference>
<dbReference type="InterPro" id="IPR029044">
    <property type="entry name" value="Nucleotide-diphossugar_trans"/>
</dbReference>
<evidence type="ECO:0000313" key="4">
    <source>
        <dbReference type="Proteomes" id="UP000199001"/>
    </source>
</evidence>
<evidence type="ECO:0000259" key="2">
    <source>
        <dbReference type="Pfam" id="PF00535"/>
    </source>
</evidence>
<dbReference type="EMBL" id="FMHZ01000002">
    <property type="protein sequence ID" value="SCL66443.1"/>
    <property type="molecule type" value="Genomic_DNA"/>
</dbReference>
<evidence type="ECO:0000256" key="1">
    <source>
        <dbReference type="SAM" id="MobiDB-lite"/>
    </source>
</evidence>
<proteinExistence type="predicted"/>
<accession>A0A1C6VJF2</accession>